<dbReference type="PANTHER" id="PTHR11102">
    <property type="entry name" value="SEL-1-LIKE PROTEIN"/>
    <property type="match status" value="1"/>
</dbReference>
<keyword evidence="2" id="KW-1185">Reference proteome</keyword>
<dbReference type="Gene3D" id="1.25.40.10">
    <property type="entry name" value="Tetratricopeptide repeat domain"/>
    <property type="match status" value="1"/>
</dbReference>
<dbReference type="SUPFAM" id="SSF81901">
    <property type="entry name" value="HCP-like"/>
    <property type="match status" value="1"/>
</dbReference>
<dbReference type="AlphaFoldDB" id="A0A1H1JM01"/>
<dbReference type="Pfam" id="PF08238">
    <property type="entry name" value="Sel1"/>
    <property type="match status" value="3"/>
</dbReference>
<evidence type="ECO:0000313" key="1">
    <source>
        <dbReference type="EMBL" id="SDR50940.1"/>
    </source>
</evidence>
<dbReference type="InterPro" id="IPR006597">
    <property type="entry name" value="Sel1-like"/>
</dbReference>
<dbReference type="STRING" id="157910.SAMN05445850_5165"/>
<dbReference type="EMBL" id="FNKX01000002">
    <property type="protein sequence ID" value="SDR50940.1"/>
    <property type="molecule type" value="Genomic_DNA"/>
</dbReference>
<gene>
    <name evidence="1" type="ORF">SAMN05445850_5165</name>
</gene>
<dbReference type="RefSeq" id="WP_090807979.1">
    <property type="nucleotide sequence ID" value="NZ_FNKX01000002.1"/>
</dbReference>
<reference evidence="2" key="1">
    <citation type="submission" date="2016-10" db="EMBL/GenBank/DDBJ databases">
        <authorList>
            <person name="Varghese N."/>
            <person name="Submissions S."/>
        </authorList>
    </citation>
    <scope>NUCLEOTIDE SEQUENCE [LARGE SCALE GENOMIC DNA]</scope>
    <source>
        <strain evidence="2">DUS833</strain>
    </source>
</reference>
<name>A0A1H1JM01_9BURK</name>
<dbReference type="GO" id="GO:0036503">
    <property type="term" value="P:ERAD pathway"/>
    <property type="evidence" value="ECO:0007669"/>
    <property type="project" value="TreeGrafter"/>
</dbReference>
<dbReference type="SMART" id="SM00671">
    <property type="entry name" value="SEL1"/>
    <property type="match status" value="3"/>
</dbReference>
<dbReference type="Proteomes" id="UP000199365">
    <property type="component" value="Unassembled WGS sequence"/>
</dbReference>
<dbReference type="InterPro" id="IPR050767">
    <property type="entry name" value="Sel1_AlgK"/>
</dbReference>
<dbReference type="PANTHER" id="PTHR11102:SF147">
    <property type="entry name" value="SEL1L ADAPTOR SUBUNIT OF ERAD E3 UBIQUITIN LIGASE"/>
    <property type="match status" value="1"/>
</dbReference>
<accession>A0A1H1JM01</accession>
<sequence>MKKKAISQERLEWDLEPDEEGLVKTASIADSNERERHIKDLVARGSILSMLNLAHFYEYRRAKNGGPDLVSAEAWYQKAVESGSAVATFNAGYFYLRRKNYEKAREIFSVGMDRGYAPAIVRLADLYVHGLGVEKDYDRAKELYKRAAKNGNLWAKAALGAMTASLASSVWVRCKGYVMVALAGIQIRFQKWREPLSERLKK</sequence>
<dbReference type="InterPro" id="IPR011990">
    <property type="entry name" value="TPR-like_helical_dom_sf"/>
</dbReference>
<evidence type="ECO:0000313" key="2">
    <source>
        <dbReference type="Proteomes" id="UP000199365"/>
    </source>
</evidence>
<proteinExistence type="predicted"/>
<protein>
    <submittedName>
        <fullName evidence="1">Sel1 repeat-containing protein</fullName>
    </submittedName>
</protein>
<organism evidence="1 2">
    <name type="scientific">Paraburkholderia tuberum</name>
    <dbReference type="NCBI Taxonomy" id="157910"/>
    <lineage>
        <taxon>Bacteria</taxon>
        <taxon>Pseudomonadati</taxon>
        <taxon>Pseudomonadota</taxon>
        <taxon>Betaproteobacteria</taxon>
        <taxon>Burkholderiales</taxon>
        <taxon>Burkholderiaceae</taxon>
        <taxon>Paraburkholderia</taxon>
    </lineage>
</organism>